<dbReference type="InterPro" id="IPR016181">
    <property type="entry name" value="Acyl_CoA_acyltransferase"/>
</dbReference>
<dbReference type="InterPro" id="IPR054597">
    <property type="entry name" value="FeeM_cat"/>
</dbReference>
<dbReference type="Proteomes" id="UP000622890">
    <property type="component" value="Unassembled WGS sequence"/>
</dbReference>
<dbReference type="AlphaFoldDB" id="A0A934W5A0"/>
<feature type="domain" description="N-acyl amino acid synthase FeeM catalytic core" evidence="1">
    <location>
        <begin position="1"/>
        <end position="142"/>
    </location>
</feature>
<evidence type="ECO:0000259" key="1">
    <source>
        <dbReference type="Pfam" id="PF21926"/>
    </source>
</evidence>
<dbReference type="Pfam" id="PF21926">
    <property type="entry name" value="FeeM"/>
    <property type="match status" value="1"/>
</dbReference>
<dbReference type="SUPFAM" id="SSF55729">
    <property type="entry name" value="Acyl-CoA N-acyltransferases (Nat)"/>
    <property type="match status" value="1"/>
</dbReference>
<evidence type="ECO:0000313" key="2">
    <source>
        <dbReference type="EMBL" id="MBK4733645.1"/>
    </source>
</evidence>
<gene>
    <name evidence="2" type="ORF">JJB74_03360</name>
</gene>
<keyword evidence="3" id="KW-1185">Reference proteome</keyword>
<sequence length="187" mass="21536">MYQWRGYGGGHQVRQHPSRLTLTASDHERVIGTVTLGIDSDEGLLADEIFKPEVDSFRARGRKVCEMTKLAFDPDIRSKFALASLFHIIFIYGRRIHGCTDVFIEVNPRHRRFYESMLGFKRQSEIRTNPRVNAPAYLLWADLDYVEEQIQIHGGSSDRAAHTRSLYPFFFSPREEAGIHQRLLAIG</sequence>
<reference evidence="2" key="1">
    <citation type="submission" date="2021-01" db="EMBL/GenBank/DDBJ databases">
        <title>Genome sequence of strain Noviherbaspirillum sp. DKR-6.</title>
        <authorList>
            <person name="Chaudhary D.K."/>
        </authorList>
    </citation>
    <scope>NUCLEOTIDE SEQUENCE</scope>
    <source>
        <strain evidence="2">DKR-6</strain>
    </source>
</reference>
<organism evidence="2 3">
    <name type="scientific">Noviherbaspirillum pedocola</name>
    <dbReference type="NCBI Taxonomy" id="2801341"/>
    <lineage>
        <taxon>Bacteria</taxon>
        <taxon>Pseudomonadati</taxon>
        <taxon>Pseudomonadota</taxon>
        <taxon>Betaproteobacteria</taxon>
        <taxon>Burkholderiales</taxon>
        <taxon>Oxalobacteraceae</taxon>
        <taxon>Noviherbaspirillum</taxon>
    </lineage>
</organism>
<dbReference type="EMBL" id="JAEPBG010000001">
    <property type="protein sequence ID" value="MBK4733645.1"/>
    <property type="molecule type" value="Genomic_DNA"/>
</dbReference>
<accession>A0A934W5A0</accession>
<proteinExistence type="predicted"/>
<protein>
    <submittedName>
        <fullName evidence="2">N-acetyltransferase</fullName>
    </submittedName>
</protein>
<name>A0A934W5A0_9BURK</name>
<dbReference type="Gene3D" id="3.40.630.30">
    <property type="match status" value="1"/>
</dbReference>
<comment type="caution">
    <text evidence="2">The sequence shown here is derived from an EMBL/GenBank/DDBJ whole genome shotgun (WGS) entry which is preliminary data.</text>
</comment>
<evidence type="ECO:0000313" key="3">
    <source>
        <dbReference type="Proteomes" id="UP000622890"/>
    </source>
</evidence>